<feature type="domain" description="HTH iclR-type" evidence="8">
    <location>
        <begin position="47"/>
        <end position="107"/>
    </location>
</feature>
<comment type="caution">
    <text evidence="10">The sequence shown here is derived from an EMBL/GenBank/DDBJ whole genome shotgun (WGS) entry which is preliminary data.</text>
</comment>
<evidence type="ECO:0000256" key="3">
    <source>
        <dbReference type="ARBA" id="ARBA00023125"/>
    </source>
</evidence>
<feature type="region of interest" description="Disordered" evidence="7">
    <location>
        <begin position="1"/>
        <end position="44"/>
    </location>
</feature>
<dbReference type="RefSeq" id="WP_281489090.1">
    <property type="nucleotide sequence ID" value="NZ_CP159582.1"/>
</dbReference>
<keyword evidence="3" id="KW-0238">DNA-binding</keyword>
<organism evidence="10 11">
    <name type="scientific">Ruicaihuangia caeni</name>
    <dbReference type="NCBI Taxonomy" id="3042517"/>
    <lineage>
        <taxon>Bacteria</taxon>
        <taxon>Bacillati</taxon>
        <taxon>Actinomycetota</taxon>
        <taxon>Actinomycetes</taxon>
        <taxon>Micrococcales</taxon>
        <taxon>Microbacteriaceae</taxon>
        <taxon>Ruicaihuangia</taxon>
    </lineage>
</organism>
<dbReference type="GO" id="GO:0045893">
    <property type="term" value="P:positive regulation of DNA-templated transcription"/>
    <property type="evidence" value="ECO:0007669"/>
    <property type="project" value="InterPro"/>
</dbReference>
<dbReference type="InterPro" id="IPR029016">
    <property type="entry name" value="GAF-like_dom_sf"/>
</dbReference>
<dbReference type="SMART" id="SM00346">
    <property type="entry name" value="HTH_ICLR"/>
    <property type="match status" value="1"/>
</dbReference>
<sequence length="292" mass="31188">MVESTRGGSPVTGGPLGSPEPPPAAAHSAAGTEPAPTATGQSSGEFVQSLARGLAVIRAFDAEHPRRSLSDIARATGLTRATARRFLLTLEELGYVRSDGRDYSLTPRVLELGFSYLSSLTLPEVAQPHLERLSRTLDESTSASVLDGSEIVYIARVPTRRIMSVSITIGTRFPAFTTSMGRVLLAGLAPSELDRMLALWQPSGFTAATITEPAALRSEIARVREQGWAMVDQELDFGLRSFAAPIHQDGRVVAAINVSTAAGRRSAEESLRDIVPPLLEAARSIEADLAHY</sequence>
<evidence type="ECO:0000256" key="2">
    <source>
        <dbReference type="ARBA" id="ARBA00023015"/>
    </source>
</evidence>
<reference evidence="10 11" key="1">
    <citation type="submission" date="2023-04" db="EMBL/GenBank/DDBJ databases">
        <title>Klugiella caeni sp. nov. isolated from the sludge of biochemical tank.</title>
        <authorList>
            <person name="Geng K."/>
        </authorList>
    </citation>
    <scope>NUCLEOTIDE SEQUENCE [LARGE SCALE GENOMIC DNA]</scope>
    <source>
        <strain evidence="10 11">YN-L-19</strain>
    </source>
</reference>
<proteinExistence type="predicted"/>
<evidence type="ECO:0000256" key="4">
    <source>
        <dbReference type="ARBA" id="ARBA00023163"/>
    </source>
</evidence>
<feature type="compositionally biased region" description="Low complexity" evidence="7">
    <location>
        <begin position="25"/>
        <end position="40"/>
    </location>
</feature>
<keyword evidence="4" id="KW-0804">Transcription</keyword>
<dbReference type="InterPro" id="IPR036388">
    <property type="entry name" value="WH-like_DNA-bd_sf"/>
</dbReference>
<dbReference type="InterPro" id="IPR050707">
    <property type="entry name" value="HTH_MetabolicPath_Reg"/>
</dbReference>
<dbReference type="GO" id="GO:0003677">
    <property type="term" value="F:DNA binding"/>
    <property type="evidence" value="ECO:0007669"/>
    <property type="project" value="UniProtKB-KW"/>
</dbReference>
<keyword evidence="2" id="KW-0805">Transcription regulation</keyword>
<evidence type="ECO:0000313" key="10">
    <source>
        <dbReference type="EMBL" id="MDI2099298.1"/>
    </source>
</evidence>
<dbReference type="SUPFAM" id="SSF55781">
    <property type="entry name" value="GAF domain-like"/>
    <property type="match status" value="1"/>
</dbReference>
<evidence type="ECO:0000256" key="1">
    <source>
        <dbReference type="ARBA" id="ARBA00022798"/>
    </source>
</evidence>
<dbReference type="InterPro" id="IPR014757">
    <property type="entry name" value="Tscrpt_reg_IclR_C"/>
</dbReference>
<dbReference type="PANTHER" id="PTHR30136:SF34">
    <property type="entry name" value="TRANSCRIPTIONAL REGULATOR"/>
    <property type="match status" value="1"/>
</dbReference>
<keyword evidence="11" id="KW-1185">Reference proteome</keyword>
<evidence type="ECO:0000256" key="5">
    <source>
        <dbReference type="ARBA" id="ARBA00058938"/>
    </source>
</evidence>
<dbReference type="GO" id="GO:0003700">
    <property type="term" value="F:DNA-binding transcription factor activity"/>
    <property type="evidence" value="ECO:0007669"/>
    <property type="project" value="TreeGrafter"/>
</dbReference>
<dbReference type="SUPFAM" id="SSF46785">
    <property type="entry name" value="Winged helix' DNA-binding domain"/>
    <property type="match status" value="1"/>
</dbReference>
<dbReference type="AlphaFoldDB" id="A0AAW6TAC5"/>
<dbReference type="FunFam" id="1.10.10.10:FF:000056">
    <property type="entry name" value="IclR family transcriptional regulator"/>
    <property type="match status" value="1"/>
</dbReference>
<evidence type="ECO:0000313" key="11">
    <source>
        <dbReference type="Proteomes" id="UP001321506"/>
    </source>
</evidence>
<dbReference type="Pfam" id="PF01614">
    <property type="entry name" value="IclR_C"/>
    <property type="match status" value="1"/>
</dbReference>
<dbReference type="GO" id="GO:0046278">
    <property type="term" value="P:3,4-dihydroxybenzoate metabolic process"/>
    <property type="evidence" value="ECO:0007669"/>
    <property type="project" value="InterPro"/>
</dbReference>
<dbReference type="InterPro" id="IPR005471">
    <property type="entry name" value="Tscrpt_reg_IclR_N"/>
</dbReference>
<dbReference type="PROSITE" id="PS51078">
    <property type="entry name" value="ICLR_ED"/>
    <property type="match status" value="1"/>
</dbReference>
<evidence type="ECO:0000256" key="7">
    <source>
        <dbReference type="SAM" id="MobiDB-lite"/>
    </source>
</evidence>
<comment type="function">
    <text evidence="5">May be an activator protein for the gylABX operon.</text>
</comment>
<dbReference type="GO" id="GO:0006071">
    <property type="term" value="P:glycerol metabolic process"/>
    <property type="evidence" value="ECO:0007669"/>
    <property type="project" value="UniProtKB-KW"/>
</dbReference>
<evidence type="ECO:0000259" key="8">
    <source>
        <dbReference type="PROSITE" id="PS51077"/>
    </source>
</evidence>
<name>A0AAW6TAC5_9MICO</name>
<accession>A0AAW6TAC5</accession>
<gene>
    <name evidence="10" type="ORF">QF206_10030</name>
</gene>
<dbReference type="NCBIfam" id="TIGR02431">
    <property type="entry name" value="pcaR_pcaU"/>
    <property type="match status" value="1"/>
</dbReference>
<dbReference type="PANTHER" id="PTHR30136">
    <property type="entry name" value="HELIX-TURN-HELIX TRANSCRIPTIONAL REGULATOR, ICLR FAMILY"/>
    <property type="match status" value="1"/>
</dbReference>
<evidence type="ECO:0000259" key="9">
    <source>
        <dbReference type="PROSITE" id="PS51078"/>
    </source>
</evidence>
<feature type="domain" description="IclR-ED" evidence="9">
    <location>
        <begin position="108"/>
        <end position="291"/>
    </location>
</feature>
<dbReference type="InterPro" id="IPR036390">
    <property type="entry name" value="WH_DNA-bd_sf"/>
</dbReference>
<dbReference type="PROSITE" id="PS51077">
    <property type="entry name" value="HTH_ICLR"/>
    <property type="match status" value="1"/>
</dbReference>
<keyword evidence="1" id="KW-0319">Glycerol metabolism</keyword>
<dbReference type="Proteomes" id="UP001321506">
    <property type="component" value="Unassembled WGS sequence"/>
</dbReference>
<dbReference type="InterPro" id="IPR012794">
    <property type="entry name" value="PcaR_PcaU"/>
</dbReference>
<protein>
    <recommendedName>
        <fullName evidence="6">Glycerol operon regulatory protein</fullName>
    </recommendedName>
</protein>
<dbReference type="EMBL" id="JASATX010000004">
    <property type="protein sequence ID" value="MDI2099298.1"/>
    <property type="molecule type" value="Genomic_DNA"/>
</dbReference>
<evidence type="ECO:0000256" key="6">
    <source>
        <dbReference type="ARBA" id="ARBA00070406"/>
    </source>
</evidence>
<dbReference type="Gene3D" id="3.30.450.40">
    <property type="match status" value="1"/>
</dbReference>
<dbReference type="Pfam" id="PF09339">
    <property type="entry name" value="HTH_IclR"/>
    <property type="match status" value="1"/>
</dbReference>
<dbReference type="GO" id="GO:0045892">
    <property type="term" value="P:negative regulation of DNA-templated transcription"/>
    <property type="evidence" value="ECO:0007669"/>
    <property type="project" value="TreeGrafter"/>
</dbReference>
<dbReference type="Gene3D" id="1.10.10.10">
    <property type="entry name" value="Winged helix-like DNA-binding domain superfamily/Winged helix DNA-binding domain"/>
    <property type="match status" value="1"/>
</dbReference>